<dbReference type="Proteomes" id="UP000637423">
    <property type="component" value="Unassembled WGS sequence"/>
</dbReference>
<reference evidence="1" key="1">
    <citation type="journal article" date="2014" name="Int. J. Syst. Evol. Microbiol.">
        <title>Complete genome sequence of Corynebacterium casei LMG S-19264T (=DSM 44701T), isolated from a smear-ripened cheese.</title>
        <authorList>
            <consortium name="US DOE Joint Genome Institute (JGI-PGF)"/>
            <person name="Walter F."/>
            <person name="Albersmeier A."/>
            <person name="Kalinowski J."/>
            <person name="Ruckert C."/>
        </authorList>
    </citation>
    <scope>NUCLEOTIDE SEQUENCE</scope>
    <source>
        <strain evidence="1">CGMCC 1.10998</strain>
    </source>
</reference>
<organism evidence="1 2">
    <name type="scientific">Undibacterium terreum</name>
    <dbReference type="NCBI Taxonomy" id="1224302"/>
    <lineage>
        <taxon>Bacteria</taxon>
        <taxon>Pseudomonadati</taxon>
        <taxon>Pseudomonadota</taxon>
        <taxon>Betaproteobacteria</taxon>
        <taxon>Burkholderiales</taxon>
        <taxon>Oxalobacteraceae</taxon>
        <taxon>Undibacterium</taxon>
    </lineage>
</organism>
<comment type="caution">
    <text evidence="1">The sequence shown here is derived from an EMBL/GenBank/DDBJ whole genome shotgun (WGS) entry which is preliminary data.</text>
</comment>
<dbReference type="EMBL" id="BMED01000002">
    <property type="protein sequence ID" value="GGC75083.1"/>
    <property type="molecule type" value="Genomic_DNA"/>
</dbReference>
<proteinExistence type="predicted"/>
<evidence type="ECO:0000313" key="2">
    <source>
        <dbReference type="Proteomes" id="UP000637423"/>
    </source>
</evidence>
<accession>A0A916UJN8</accession>
<sequence length="51" mass="6061">MDSFALTPIDEMSSNKLVDEKNLLVRDNGFMLRDMDRRRDMIALRLREFGK</sequence>
<reference evidence="1" key="2">
    <citation type="submission" date="2020-09" db="EMBL/GenBank/DDBJ databases">
        <authorList>
            <person name="Sun Q."/>
            <person name="Zhou Y."/>
        </authorList>
    </citation>
    <scope>NUCLEOTIDE SEQUENCE</scope>
    <source>
        <strain evidence="1">CGMCC 1.10998</strain>
    </source>
</reference>
<keyword evidence="2" id="KW-1185">Reference proteome</keyword>
<gene>
    <name evidence="1" type="ORF">GCM10011396_22910</name>
</gene>
<dbReference type="AlphaFoldDB" id="A0A916UJN8"/>
<name>A0A916UJN8_9BURK</name>
<protein>
    <submittedName>
        <fullName evidence="1">Uncharacterized protein</fullName>
    </submittedName>
</protein>
<evidence type="ECO:0000313" key="1">
    <source>
        <dbReference type="EMBL" id="GGC75083.1"/>
    </source>
</evidence>